<feature type="transmembrane region" description="Helical" evidence="1">
    <location>
        <begin position="104"/>
        <end position="123"/>
    </location>
</feature>
<dbReference type="RefSeq" id="WP_131758954.1">
    <property type="nucleotide sequence ID" value="NZ_CAACUY010000064.1"/>
</dbReference>
<dbReference type="PANTHER" id="PTHR30487">
    <property type="entry name" value="TYPE 4 PREPILIN-LIKE PROTEINS LEADER PEPTIDE-PROCESSING ENZYME"/>
    <property type="match status" value="1"/>
</dbReference>
<evidence type="ECO:0000256" key="1">
    <source>
        <dbReference type="SAM" id="Phobius"/>
    </source>
</evidence>
<proteinExistence type="predicted"/>
<dbReference type="PANTHER" id="PTHR30487:SF0">
    <property type="entry name" value="PREPILIN LEADER PEPTIDASE_N-METHYLTRANSFERASE-RELATED"/>
    <property type="match status" value="1"/>
</dbReference>
<feature type="transmembrane region" description="Helical" evidence="1">
    <location>
        <begin position="153"/>
        <end position="173"/>
    </location>
</feature>
<dbReference type="InterPro" id="IPR050882">
    <property type="entry name" value="Prepilin_peptidase/N-MTase"/>
</dbReference>
<accession>A0ABW2XMZ0</accession>
<dbReference type="EMBL" id="JBHTGP010000011">
    <property type="protein sequence ID" value="MFD0687019.1"/>
    <property type="molecule type" value="Genomic_DNA"/>
</dbReference>
<protein>
    <submittedName>
        <fullName evidence="2">Prepilin peptidase</fullName>
    </submittedName>
</protein>
<keyword evidence="1" id="KW-0472">Membrane</keyword>
<feature type="transmembrane region" description="Helical" evidence="1">
    <location>
        <begin position="53"/>
        <end position="71"/>
    </location>
</feature>
<dbReference type="Proteomes" id="UP001597063">
    <property type="component" value="Unassembled WGS sequence"/>
</dbReference>
<evidence type="ECO:0000313" key="3">
    <source>
        <dbReference type="Proteomes" id="UP001597063"/>
    </source>
</evidence>
<reference evidence="3" key="1">
    <citation type="journal article" date="2019" name="Int. J. Syst. Evol. Microbiol.">
        <title>The Global Catalogue of Microorganisms (GCM) 10K type strain sequencing project: providing services to taxonomists for standard genome sequencing and annotation.</title>
        <authorList>
            <consortium name="The Broad Institute Genomics Platform"/>
            <consortium name="The Broad Institute Genome Sequencing Center for Infectious Disease"/>
            <person name="Wu L."/>
            <person name="Ma J."/>
        </authorList>
    </citation>
    <scope>NUCLEOTIDE SEQUENCE [LARGE SCALE GENOMIC DNA]</scope>
    <source>
        <strain evidence="3">JCM 9371</strain>
    </source>
</reference>
<sequence>MDPHDAPAPERAWSWRAGWTEPLRRRPVPVALLCAAVLAALAWRIGARPELPAFLWLGAAGTLLGVVDTALKRLPEPLTLPSYAAGLALLGAAAPFTGDGGARYVHALLGMAALGAFFGAQWFLLPAGTLGFGDAVLAGLLGLHLGWLGWRAWFLGATATFAIAALVSLALLATRRAGRKTQLPYGPFLLAGTLVAVLVHGP</sequence>
<comment type="caution">
    <text evidence="2">The sequence shown here is derived from an EMBL/GenBank/DDBJ whole genome shotgun (WGS) entry which is preliminary data.</text>
</comment>
<organism evidence="2 3">
    <name type="scientific">Actinomadura fibrosa</name>
    <dbReference type="NCBI Taxonomy" id="111802"/>
    <lineage>
        <taxon>Bacteria</taxon>
        <taxon>Bacillati</taxon>
        <taxon>Actinomycetota</taxon>
        <taxon>Actinomycetes</taxon>
        <taxon>Streptosporangiales</taxon>
        <taxon>Thermomonosporaceae</taxon>
        <taxon>Actinomadura</taxon>
    </lineage>
</organism>
<keyword evidence="1" id="KW-1133">Transmembrane helix</keyword>
<feature type="transmembrane region" description="Helical" evidence="1">
    <location>
        <begin position="78"/>
        <end position="98"/>
    </location>
</feature>
<name>A0ABW2XMZ0_9ACTN</name>
<gene>
    <name evidence="2" type="ORF">ACFQZM_21145</name>
</gene>
<keyword evidence="1" id="KW-0812">Transmembrane</keyword>
<feature type="transmembrane region" description="Helical" evidence="1">
    <location>
        <begin position="28"/>
        <end position="47"/>
    </location>
</feature>
<keyword evidence="3" id="KW-1185">Reference proteome</keyword>
<evidence type="ECO:0000313" key="2">
    <source>
        <dbReference type="EMBL" id="MFD0687019.1"/>
    </source>
</evidence>